<feature type="domain" description="2EXR" evidence="2">
    <location>
        <begin position="52"/>
        <end position="110"/>
    </location>
</feature>
<dbReference type="PANTHER" id="PTHR35910:SF6">
    <property type="entry name" value="2EXR DOMAIN-CONTAINING PROTEIN"/>
    <property type="match status" value="1"/>
</dbReference>
<proteinExistence type="predicted"/>
<dbReference type="OrthoDB" id="3557569at2759"/>
<feature type="compositionally biased region" description="Low complexity" evidence="1">
    <location>
        <begin position="22"/>
        <end position="35"/>
    </location>
</feature>
<sequence>MSSSTHPNHVVKSAVTNLSVSSTSTSSSISPTNLANDSPTQVQSETLVFDTFALFPKLPIELRLAVWAFAAPGPTVIIQKPSQVKGRRFHFDRPVPAVLHACRESREMFLEGGEGDKKKKSGRMGKDGKDGKRDEEVKKYRKRDHPVYKLCFRNQSPKSGGAFISDIDSFWGMQYHAKEGVTKLYIANGYLHPGNYTGVAELLSGDAEKEVKHLVLCEGLSNVLQVRSEDLLRFSNVLPDLMTLTILIPEAELFFGRAGRAYTMGTYMPEIDGELDDSDSAGTRQYRVSDAKLLDKDLDKLKDLYPEKKFPVLKFRWERQFVEVENLNVPSPM</sequence>
<accession>A0A1L7WIH7</accession>
<feature type="compositionally biased region" description="Basic and acidic residues" evidence="1">
    <location>
        <begin position="124"/>
        <end position="136"/>
    </location>
</feature>
<evidence type="ECO:0000259" key="2">
    <source>
        <dbReference type="Pfam" id="PF20150"/>
    </source>
</evidence>
<dbReference type="EMBL" id="FJOG01000003">
    <property type="protein sequence ID" value="CZR52583.1"/>
    <property type="molecule type" value="Genomic_DNA"/>
</dbReference>
<dbReference type="Proteomes" id="UP000184330">
    <property type="component" value="Unassembled WGS sequence"/>
</dbReference>
<keyword evidence="4" id="KW-1185">Reference proteome</keyword>
<reference evidence="3 4" key="1">
    <citation type="submission" date="2016-03" db="EMBL/GenBank/DDBJ databases">
        <authorList>
            <person name="Ploux O."/>
        </authorList>
    </citation>
    <scope>NUCLEOTIDE SEQUENCE [LARGE SCALE GENOMIC DNA]</scope>
    <source>
        <strain evidence="3 4">UAMH 11012</strain>
    </source>
</reference>
<evidence type="ECO:0000313" key="3">
    <source>
        <dbReference type="EMBL" id="CZR52583.1"/>
    </source>
</evidence>
<dbReference type="AlphaFoldDB" id="A0A1L7WIH7"/>
<protein>
    <recommendedName>
        <fullName evidence="2">2EXR domain-containing protein</fullName>
    </recommendedName>
</protein>
<organism evidence="3 4">
    <name type="scientific">Phialocephala subalpina</name>
    <dbReference type="NCBI Taxonomy" id="576137"/>
    <lineage>
        <taxon>Eukaryota</taxon>
        <taxon>Fungi</taxon>
        <taxon>Dikarya</taxon>
        <taxon>Ascomycota</taxon>
        <taxon>Pezizomycotina</taxon>
        <taxon>Leotiomycetes</taxon>
        <taxon>Helotiales</taxon>
        <taxon>Mollisiaceae</taxon>
        <taxon>Phialocephala</taxon>
        <taxon>Phialocephala fortinii species complex</taxon>
    </lineage>
</organism>
<feature type="region of interest" description="Disordered" evidence="1">
    <location>
        <begin position="110"/>
        <end position="136"/>
    </location>
</feature>
<dbReference type="Pfam" id="PF20150">
    <property type="entry name" value="2EXR"/>
    <property type="match status" value="1"/>
</dbReference>
<evidence type="ECO:0000313" key="4">
    <source>
        <dbReference type="Proteomes" id="UP000184330"/>
    </source>
</evidence>
<feature type="region of interest" description="Disordered" evidence="1">
    <location>
        <begin position="22"/>
        <end position="41"/>
    </location>
</feature>
<name>A0A1L7WIH7_9HELO</name>
<dbReference type="InterPro" id="IPR045518">
    <property type="entry name" value="2EXR"/>
</dbReference>
<dbReference type="PANTHER" id="PTHR35910">
    <property type="entry name" value="2EXR DOMAIN-CONTAINING PROTEIN"/>
    <property type="match status" value="1"/>
</dbReference>
<gene>
    <name evidence="3" type="ORF">PAC_02460</name>
</gene>
<evidence type="ECO:0000256" key="1">
    <source>
        <dbReference type="SAM" id="MobiDB-lite"/>
    </source>
</evidence>